<dbReference type="NCBIfam" id="TIGR01552">
    <property type="entry name" value="phd_fam"/>
    <property type="match status" value="1"/>
</dbReference>
<evidence type="ECO:0000256" key="2">
    <source>
        <dbReference type="RuleBase" id="RU362080"/>
    </source>
</evidence>
<evidence type="ECO:0000313" key="3">
    <source>
        <dbReference type="EMBL" id="MDP9836005.1"/>
    </source>
</evidence>
<comment type="caution">
    <text evidence="3">The sequence shown here is derived from an EMBL/GenBank/DDBJ whole genome shotgun (WGS) entry which is preliminary data.</text>
</comment>
<dbReference type="Proteomes" id="UP001241472">
    <property type="component" value="Unassembled WGS sequence"/>
</dbReference>
<dbReference type="SUPFAM" id="SSF143120">
    <property type="entry name" value="YefM-like"/>
    <property type="match status" value="1"/>
</dbReference>
<proteinExistence type="inferred from homology"/>
<sequence length="85" mass="9608">MAKVTAAELQSHFEHYQELAQREPVSVTDNGKESLVLLSADEYRRLKAIDTRQAFYVHSLPGDILADLESGYQGEPTPHLDHLMK</sequence>
<evidence type="ECO:0000256" key="1">
    <source>
        <dbReference type="ARBA" id="ARBA00009981"/>
    </source>
</evidence>
<dbReference type="Gene3D" id="3.40.1620.10">
    <property type="entry name" value="YefM-like domain"/>
    <property type="match status" value="1"/>
</dbReference>
<reference evidence="3 4" key="1">
    <citation type="submission" date="2023-07" db="EMBL/GenBank/DDBJ databases">
        <title>Sorghum-associated microbial communities from plants grown in Nebraska, USA.</title>
        <authorList>
            <person name="Schachtman D."/>
        </authorList>
    </citation>
    <scope>NUCLEOTIDE SEQUENCE [LARGE SCALE GENOMIC DNA]</scope>
    <source>
        <strain evidence="3 4">DS1307</strain>
    </source>
</reference>
<organism evidence="3 4">
    <name type="scientific">Neorhizobium huautlense</name>
    <dbReference type="NCBI Taxonomy" id="67774"/>
    <lineage>
        <taxon>Bacteria</taxon>
        <taxon>Pseudomonadati</taxon>
        <taxon>Pseudomonadota</taxon>
        <taxon>Alphaproteobacteria</taxon>
        <taxon>Hyphomicrobiales</taxon>
        <taxon>Rhizobiaceae</taxon>
        <taxon>Rhizobium/Agrobacterium group</taxon>
        <taxon>Neorhizobium</taxon>
    </lineage>
</organism>
<keyword evidence="4" id="KW-1185">Reference proteome</keyword>
<accession>A0ABT9PNI7</accession>
<dbReference type="EMBL" id="JAUSRF010000002">
    <property type="protein sequence ID" value="MDP9836005.1"/>
    <property type="molecule type" value="Genomic_DNA"/>
</dbReference>
<name>A0ABT9PNI7_9HYPH</name>
<evidence type="ECO:0000313" key="4">
    <source>
        <dbReference type="Proteomes" id="UP001241472"/>
    </source>
</evidence>
<dbReference type="InterPro" id="IPR036165">
    <property type="entry name" value="YefM-like_sf"/>
</dbReference>
<protein>
    <recommendedName>
        <fullName evidence="2">Antitoxin</fullName>
    </recommendedName>
</protein>
<comment type="function">
    <text evidence="2">Antitoxin component of a type II toxin-antitoxin (TA) system.</text>
</comment>
<dbReference type="RefSeq" id="WP_306831215.1">
    <property type="nucleotide sequence ID" value="NZ_JAUSRF010000002.1"/>
</dbReference>
<comment type="similarity">
    <text evidence="1 2">Belongs to the phD/YefM antitoxin family.</text>
</comment>
<gene>
    <name evidence="3" type="ORF">J2T09_000747</name>
</gene>
<dbReference type="InterPro" id="IPR006442">
    <property type="entry name" value="Antitoxin_Phd/YefM"/>
</dbReference>
<dbReference type="Pfam" id="PF02604">
    <property type="entry name" value="PhdYeFM_antitox"/>
    <property type="match status" value="1"/>
</dbReference>